<evidence type="ECO:0000256" key="1">
    <source>
        <dbReference type="ARBA" id="ARBA00004123"/>
    </source>
</evidence>
<dbReference type="GO" id="GO:0005829">
    <property type="term" value="C:cytosol"/>
    <property type="evidence" value="ECO:0007669"/>
    <property type="project" value="TreeGrafter"/>
</dbReference>
<dbReference type="InterPro" id="IPR016024">
    <property type="entry name" value="ARM-type_fold"/>
</dbReference>
<feature type="domain" description="Importin N-terminal" evidence="6">
    <location>
        <begin position="50"/>
        <end position="91"/>
    </location>
</feature>
<evidence type="ECO:0000313" key="8">
    <source>
        <dbReference type="Proteomes" id="UP001295684"/>
    </source>
</evidence>
<comment type="similarity">
    <text evidence="2">Belongs to the importin beta family.</text>
</comment>
<dbReference type="SUPFAM" id="SSF48371">
    <property type="entry name" value="ARM repeat"/>
    <property type="match status" value="1"/>
</dbReference>
<dbReference type="PROSITE" id="PS50166">
    <property type="entry name" value="IMPORTIN_B_NT"/>
    <property type="match status" value="1"/>
</dbReference>
<dbReference type="Gene3D" id="1.25.10.10">
    <property type="entry name" value="Leucine-rich Repeat Variant"/>
    <property type="match status" value="1"/>
</dbReference>
<organism evidence="7 8">
    <name type="scientific">Euplotes crassus</name>
    <dbReference type="NCBI Taxonomy" id="5936"/>
    <lineage>
        <taxon>Eukaryota</taxon>
        <taxon>Sar</taxon>
        <taxon>Alveolata</taxon>
        <taxon>Ciliophora</taxon>
        <taxon>Intramacronucleata</taxon>
        <taxon>Spirotrichea</taxon>
        <taxon>Hypotrichia</taxon>
        <taxon>Euplotida</taxon>
        <taxon>Euplotidae</taxon>
        <taxon>Moneuplotes</taxon>
    </lineage>
</organism>
<dbReference type="AlphaFoldDB" id="A0AAD1XH97"/>
<dbReference type="InterPro" id="IPR058669">
    <property type="entry name" value="TPR_IPO7/11-like"/>
</dbReference>
<dbReference type="PANTHER" id="PTHR10997">
    <property type="entry name" value="IMPORTIN-7, 8, 11"/>
    <property type="match status" value="1"/>
</dbReference>
<comment type="subcellular location">
    <subcellularLocation>
        <location evidence="1">Nucleus</location>
    </subcellularLocation>
</comment>
<feature type="compositionally biased region" description="Polar residues" evidence="5">
    <location>
        <begin position="954"/>
        <end position="964"/>
    </location>
</feature>
<dbReference type="Pfam" id="PF03810">
    <property type="entry name" value="IBN_N"/>
    <property type="match status" value="1"/>
</dbReference>
<dbReference type="GO" id="GO:0031267">
    <property type="term" value="F:small GTPase binding"/>
    <property type="evidence" value="ECO:0007669"/>
    <property type="project" value="InterPro"/>
</dbReference>
<evidence type="ECO:0000259" key="6">
    <source>
        <dbReference type="PROSITE" id="PS50166"/>
    </source>
</evidence>
<feature type="region of interest" description="Disordered" evidence="5">
    <location>
        <begin position="948"/>
        <end position="993"/>
    </location>
</feature>
<dbReference type="InterPro" id="IPR011989">
    <property type="entry name" value="ARM-like"/>
</dbReference>
<dbReference type="GO" id="GO:0005635">
    <property type="term" value="C:nuclear envelope"/>
    <property type="evidence" value="ECO:0007669"/>
    <property type="project" value="TreeGrafter"/>
</dbReference>
<gene>
    <name evidence="7" type="ORF">ECRASSUSDP1_LOCUS14021</name>
</gene>
<evidence type="ECO:0000256" key="5">
    <source>
        <dbReference type="SAM" id="MobiDB-lite"/>
    </source>
</evidence>
<evidence type="ECO:0000256" key="2">
    <source>
        <dbReference type="ARBA" id="ARBA00007991"/>
    </source>
</evidence>
<name>A0AAD1XH97_EUPCR</name>
<dbReference type="GO" id="GO:0006606">
    <property type="term" value="P:protein import into nucleus"/>
    <property type="evidence" value="ECO:0007669"/>
    <property type="project" value="TreeGrafter"/>
</dbReference>
<dbReference type="EMBL" id="CAMPGE010013987">
    <property type="protein sequence ID" value="CAI2372690.1"/>
    <property type="molecule type" value="Genomic_DNA"/>
</dbReference>
<keyword evidence="8" id="KW-1185">Reference proteome</keyword>
<protein>
    <recommendedName>
        <fullName evidence="6">Importin N-terminal domain-containing protein</fullName>
    </recommendedName>
</protein>
<proteinExistence type="inferred from homology"/>
<reference evidence="7" key="1">
    <citation type="submission" date="2023-07" db="EMBL/GenBank/DDBJ databases">
        <authorList>
            <consortium name="AG Swart"/>
            <person name="Singh M."/>
            <person name="Singh A."/>
            <person name="Seah K."/>
            <person name="Emmerich C."/>
        </authorList>
    </citation>
    <scope>NUCLEOTIDE SEQUENCE</scope>
    <source>
        <strain evidence="7">DP1</strain>
    </source>
</reference>
<dbReference type="PANTHER" id="PTHR10997:SF9">
    <property type="entry name" value="IMPORTIN-9"/>
    <property type="match status" value="1"/>
</dbReference>
<keyword evidence="4" id="KW-0539">Nucleus</keyword>
<keyword evidence="3" id="KW-0813">Transport</keyword>
<evidence type="ECO:0000313" key="7">
    <source>
        <dbReference type="EMBL" id="CAI2372690.1"/>
    </source>
</evidence>
<accession>A0AAD1XH97</accession>
<sequence>MYLEDPRLLENCYPELERRLGEEGFLQSLANALVAGASNSMRGKNIYFHGVVLKNLIINHWKQDSEDATECKISQAEKQAVKDILIQNMNQKSYRINNLVAVIISQIVTYDFPNVWDGFLDKVCDGLAEDDISQIDCSLRILIRSIKHEEKYHILVSKVLDKCFSAFTNSESDNKIREKCLQVYYQCLRCVSWADGIDDKVISEALDDSFNQWMALMLQLIQSNPKVHFDIKRNALKCLTVIFRDMVNYSKDSINMVLQPAWKLLNVNLSVYTESVGYGKPIEYTEADLENLDPDDLRESTDYGIESEPEDEETGITGMTMQLIELLTSLANKGSMRTLISSGIVPLVTSVASYMILSKDQETAQVTDPSQFVNTNNESIYEHSVRNYCLDFLSQMIENFDDEAVEACLCICERFLLLMQKQKLPSVETNFDDVDVLSYTYDSHDQTHGLKKREVAMYILGSLCDDILKYKDRKEDEDFSLMNIFGSIALPDLKNSDTPTILRGRAMWCATQLSSLMKDKDPQCIDIVKTSVSMLGAENELSLRICACRALVHFFSKVDVDQIEDFSNYVSNILENVDGLLLMCDQETIHIPVSAMKHLSKKDEEAVSKIAHESAPRLLELFEYYHDDRVIGPDLLDIFKMWSNYDSCKTIFSKKYTPFALKIVKNYFYMTNTKAHTGMGNTDHAKKQKDAFRALENADKILDSSILQHSLDTLCRLLKKTDPDSEEHSSVIDIFPILLQISLESDDLYLLLHTTSTLRTFIAVSHNKILERDVTDKILAVARKMLLPETNEATAVFLGNFIIQIFSKISPKVDTDILMGVVEKIRKCRIPTIVQSLVLVFARLFNSSADKIIQFLSETSVNNKLSLKVLLDKWLLHQPLFRGNYAKNTTFAALLNILALRNENIINQNVVGYNPSHKNVKSEVNAPFKILSTLLRMIKNEEKIEKLRQRETENASNNDYQYNESGRLDTMGGDDYDSYDEANLSEAEDDEEERKGIEVDMAEMEQKEANDFFNNDDDDDVIDLMADHIKESKDKGLADLETGSEVYMSEMLGFEIEDAEEMEEQNEEDLISLNDPWGTIDLKQYVIDGLKKLNKEEHSYIISCVKHLEKDDQDLWKKYIAE</sequence>
<evidence type="ECO:0000256" key="4">
    <source>
        <dbReference type="ARBA" id="ARBA00023242"/>
    </source>
</evidence>
<evidence type="ECO:0000256" key="3">
    <source>
        <dbReference type="ARBA" id="ARBA00022448"/>
    </source>
</evidence>
<dbReference type="Pfam" id="PF25758">
    <property type="entry name" value="TPR_IPO11"/>
    <property type="match status" value="1"/>
</dbReference>
<comment type="caution">
    <text evidence="7">The sequence shown here is derived from an EMBL/GenBank/DDBJ whole genome shotgun (WGS) entry which is preliminary data.</text>
</comment>
<dbReference type="InterPro" id="IPR001494">
    <property type="entry name" value="Importin-beta_N"/>
</dbReference>
<dbReference type="Proteomes" id="UP001295684">
    <property type="component" value="Unassembled WGS sequence"/>
</dbReference>